<proteinExistence type="predicted"/>
<dbReference type="InterPro" id="IPR028082">
    <property type="entry name" value="Peripla_BP_I"/>
</dbReference>
<name>A0A921IQU0_9ACTN</name>
<reference evidence="2" key="1">
    <citation type="journal article" date="2021" name="PeerJ">
        <title>Extensive microbial diversity within the chicken gut microbiome revealed by metagenomics and culture.</title>
        <authorList>
            <person name="Gilroy R."/>
            <person name="Ravi A."/>
            <person name="Getino M."/>
            <person name="Pursley I."/>
            <person name="Horton D.L."/>
            <person name="Alikhan N.F."/>
            <person name="Baker D."/>
            <person name="Gharbi K."/>
            <person name="Hall N."/>
            <person name="Watson M."/>
            <person name="Adriaenssens E.M."/>
            <person name="Foster-Nyarko E."/>
            <person name="Jarju S."/>
            <person name="Secka A."/>
            <person name="Antonio M."/>
            <person name="Oren A."/>
            <person name="Chaudhuri R.R."/>
            <person name="La Ragione R."/>
            <person name="Hildebrand F."/>
            <person name="Pallen M.J."/>
        </authorList>
    </citation>
    <scope>NUCLEOTIDE SEQUENCE</scope>
    <source>
        <strain evidence="2">ChiGjej2B2-7701</strain>
    </source>
</reference>
<accession>A0A921IQU0</accession>
<feature type="signal peptide" evidence="1">
    <location>
        <begin position="1"/>
        <end position="27"/>
    </location>
</feature>
<dbReference type="PROSITE" id="PS51318">
    <property type="entry name" value="TAT"/>
    <property type="match status" value="1"/>
</dbReference>
<reference evidence="2" key="2">
    <citation type="submission" date="2021-09" db="EMBL/GenBank/DDBJ databases">
        <authorList>
            <person name="Gilroy R."/>
        </authorList>
    </citation>
    <scope>NUCLEOTIDE SEQUENCE</scope>
    <source>
        <strain evidence="2">ChiGjej2B2-7701</strain>
    </source>
</reference>
<dbReference type="AlphaFoldDB" id="A0A921IQU0"/>
<gene>
    <name evidence="2" type="ORF">K8U80_10160</name>
</gene>
<evidence type="ECO:0000256" key="1">
    <source>
        <dbReference type="SAM" id="SignalP"/>
    </source>
</evidence>
<dbReference type="EMBL" id="DYVF01000059">
    <property type="protein sequence ID" value="HJG31739.1"/>
    <property type="molecule type" value="Genomic_DNA"/>
</dbReference>
<evidence type="ECO:0000313" key="3">
    <source>
        <dbReference type="Proteomes" id="UP000746751"/>
    </source>
</evidence>
<dbReference type="InterPro" id="IPR006311">
    <property type="entry name" value="TAT_signal"/>
</dbReference>
<dbReference type="PROSITE" id="PS51257">
    <property type="entry name" value="PROKAR_LIPOPROTEIN"/>
    <property type="match status" value="1"/>
</dbReference>
<dbReference type="Proteomes" id="UP000746751">
    <property type="component" value="Unassembled WGS sequence"/>
</dbReference>
<dbReference type="Gene3D" id="3.40.50.2300">
    <property type="match status" value="2"/>
</dbReference>
<comment type="caution">
    <text evidence="2">The sequence shown here is derived from an EMBL/GenBank/DDBJ whole genome shotgun (WGS) entry which is preliminary data.</text>
</comment>
<protein>
    <submittedName>
        <fullName evidence="2">Substrate-binding domain-containing protein</fullName>
    </submittedName>
</protein>
<keyword evidence="1" id="KW-0732">Signal</keyword>
<feature type="chain" id="PRO_5038473953" evidence="1">
    <location>
        <begin position="28"/>
        <end position="405"/>
    </location>
</feature>
<dbReference type="SUPFAM" id="SSF53822">
    <property type="entry name" value="Periplasmic binding protein-like I"/>
    <property type="match status" value="1"/>
</dbReference>
<organism evidence="2 3">
    <name type="scientific">Collinsella ihumii</name>
    <dbReference type="NCBI Taxonomy" id="1720204"/>
    <lineage>
        <taxon>Bacteria</taxon>
        <taxon>Bacillati</taxon>
        <taxon>Actinomycetota</taxon>
        <taxon>Coriobacteriia</taxon>
        <taxon>Coriobacteriales</taxon>
        <taxon>Coriobacteriaceae</taxon>
        <taxon>Collinsella</taxon>
    </lineage>
</organism>
<evidence type="ECO:0000313" key="2">
    <source>
        <dbReference type="EMBL" id="HJG31739.1"/>
    </source>
</evidence>
<sequence>MKEVSRRDFVKLSAATAGLGLTAGALAGCDNGAAGGSGSSAGGSGENIKIGVSIWSSTDALGSLSKNILDKAAGILGVELSYVDQGHVSEQVTASIETLCAAGCQGIIVCNSADSEMQAAISTCDQNMVYLAQFYRIINEENSPEVYATAKNSQYYVGAVHEDEVGNGEKLVELLTMDNPDAYEGIQKGARNICLEAWTVGDATFQQRWIGYQNGVDKWNEEHPDDPVTMTEPVYANTSSSEGAKVTQQFVNNNPDMDALIVAGGGGDPLVGSIGQLANMGLTGTIRVASTDFLEDLKEQLETGGMYCESGGHFCDPLYALLLVYNAIRGKEGYVPVQGEFGKDIQFPYVFVSSVAEYENYEKYFVDDDPYNDDEIAELADMSYDDLANAATSLSIDDVMERHGA</sequence>